<reference evidence="2 3" key="1">
    <citation type="journal article" date="2024" name="G3 (Bethesda)">
        <title>Genome assembly of Hibiscus sabdariffa L. provides insights into metabolisms of medicinal natural products.</title>
        <authorList>
            <person name="Kim T."/>
        </authorList>
    </citation>
    <scope>NUCLEOTIDE SEQUENCE [LARGE SCALE GENOMIC DNA]</scope>
    <source>
        <strain evidence="2">TK-2024</strain>
        <tissue evidence="2">Old leaves</tissue>
    </source>
</reference>
<evidence type="ECO:0008006" key="4">
    <source>
        <dbReference type="Google" id="ProtNLM"/>
    </source>
</evidence>
<dbReference type="Proteomes" id="UP001472677">
    <property type="component" value="Unassembled WGS sequence"/>
</dbReference>
<dbReference type="EMBL" id="JBBPBM010002083">
    <property type="protein sequence ID" value="KAK8480233.1"/>
    <property type="molecule type" value="Genomic_DNA"/>
</dbReference>
<gene>
    <name evidence="2" type="ORF">V6N12_011487</name>
</gene>
<feature type="region of interest" description="Disordered" evidence="1">
    <location>
        <begin position="1"/>
        <end position="69"/>
    </location>
</feature>
<evidence type="ECO:0000313" key="2">
    <source>
        <dbReference type="EMBL" id="KAK8480233.1"/>
    </source>
</evidence>
<feature type="compositionally biased region" description="Polar residues" evidence="1">
    <location>
        <begin position="16"/>
        <end position="30"/>
    </location>
</feature>
<protein>
    <recommendedName>
        <fullName evidence="4">50S ribosomal protein L15</fullName>
    </recommendedName>
</protein>
<sequence>MEHKAMVMIPSHKQRQNNASRTHGLTQRQRLQQDRGAAVKKGKQGRVVRDGGAGSHGRPKGDGSVKKPK</sequence>
<keyword evidence="3" id="KW-1185">Reference proteome</keyword>
<organism evidence="2 3">
    <name type="scientific">Hibiscus sabdariffa</name>
    <name type="common">roselle</name>
    <dbReference type="NCBI Taxonomy" id="183260"/>
    <lineage>
        <taxon>Eukaryota</taxon>
        <taxon>Viridiplantae</taxon>
        <taxon>Streptophyta</taxon>
        <taxon>Embryophyta</taxon>
        <taxon>Tracheophyta</taxon>
        <taxon>Spermatophyta</taxon>
        <taxon>Magnoliopsida</taxon>
        <taxon>eudicotyledons</taxon>
        <taxon>Gunneridae</taxon>
        <taxon>Pentapetalae</taxon>
        <taxon>rosids</taxon>
        <taxon>malvids</taxon>
        <taxon>Malvales</taxon>
        <taxon>Malvaceae</taxon>
        <taxon>Malvoideae</taxon>
        <taxon>Hibiscus</taxon>
    </lineage>
</organism>
<accession>A0ABR1ZI78</accession>
<evidence type="ECO:0000313" key="3">
    <source>
        <dbReference type="Proteomes" id="UP001472677"/>
    </source>
</evidence>
<evidence type="ECO:0000256" key="1">
    <source>
        <dbReference type="SAM" id="MobiDB-lite"/>
    </source>
</evidence>
<proteinExistence type="predicted"/>
<name>A0ABR1ZI78_9ROSI</name>
<feature type="compositionally biased region" description="Basic and acidic residues" evidence="1">
    <location>
        <begin position="59"/>
        <end position="69"/>
    </location>
</feature>
<comment type="caution">
    <text evidence="2">The sequence shown here is derived from an EMBL/GenBank/DDBJ whole genome shotgun (WGS) entry which is preliminary data.</text>
</comment>